<dbReference type="STRING" id="679936.Sulac_0092"/>
<dbReference type="EMBL" id="CP003179">
    <property type="protein sequence ID" value="AEW03665.1"/>
    <property type="molecule type" value="Genomic_DNA"/>
</dbReference>
<evidence type="ECO:0000256" key="6">
    <source>
        <dbReference type="ARBA" id="ARBA00040545"/>
    </source>
</evidence>
<comment type="function">
    <text evidence="5">May play a role in fatty acid biosynthesis and insulin sensitivity.</text>
</comment>
<dbReference type="PANTHER" id="PTHR43602:SF1">
    <property type="entry name" value="ENOYL-COA HYDRATASE DOMAIN-CONTAINING PROTEIN 3, MITOCHONDRIAL"/>
    <property type="match status" value="1"/>
</dbReference>
<comment type="similarity">
    <text evidence="1">Belongs to the enoyl-CoA hydratase/isomerase family.</text>
</comment>
<sequence length="258" mass="28662">MSIVVRDNRPEDRVVRVTLHHPERRNALSYAMLDALEETLRTVAEDPAFNAVIIRADGPVFSAGHDLHEILEQSVDEVWNLFEKCRTVMATIREVPQVVIAEVSGIATAAGCQLVAAADLAVAGETARFATPGVRIGYFCGSPSVQVSRNVPMKIAAELLLTGEYLSAHDAYRHGFVNRVVPDDQVEMEALRLAGQVTRWSRPVLAAGKRLLYRQREMTEDGAARYAVEFMTRQSRMPDAVEGITAFFEKRPPAWSDR</sequence>
<dbReference type="SUPFAM" id="SSF52096">
    <property type="entry name" value="ClpP/crotonase"/>
    <property type="match status" value="1"/>
</dbReference>
<reference evidence="7 8" key="2">
    <citation type="journal article" date="2012" name="Stand. Genomic Sci.">
        <title>Complete genome sequence of the moderately thermophilic mineral-sulfide-oxidizing firmicute Sulfobacillus acidophilus type strain (NAL(T)).</title>
        <authorList>
            <person name="Anderson I."/>
            <person name="Chertkov O."/>
            <person name="Chen A."/>
            <person name="Saunders E."/>
            <person name="Lapidus A."/>
            <person name="Nolan M."/>
            <person name="Lucas S."/>
            <person name="Hammon N."/>
            <person name="Deshpande S."/>
            <person name="Cheng J.F."/>
            <person name="Han C."/>
            <person name="Tapia R."/>
            <person name="Goodwin L.A."/>
            <person name="Pitluck S."/>
            <person name="Liolios K."/>
            <person name="Pagani I."/>
            <person name="Ivanova N."/>
            <person name="Mikhailova N."/>
            <person name="Pati A."/>
            <person name="Palaniappan K."/>
            <person name="Land M."/>
            <person name="Pan C."/>
            <person name="Rohde M."/>
            <person name="Pukall R."/>
            <person name="Goker M."/>
            <person name="Detter J.C."/>
            <person name="Woyke T."/>
            <person name="Bristow J."/>
            <person name="Eisen J.A."/>
            <person name="Markowitz V."/>
            <person name="Hugenholtz P."/>
            <person name="Kyrpides N.C."/>
            <person name="Klenk H.P."/>
            <person name="Mavromatis K."/>
        </authorList>
    </citation>
    <scope>NUCLEOTIDE SEQUENCE [LARGE SCALE GENOMIC DNA]</scope>
    <source>
        <strain evidence="8">ATCC 700253 / DSM 10332 / NAL</strain>
    </source>
</reference>
<keyword evidence="4" id="KW-0443">Lipid metabolism</keyword>
<evidence type="ECO:0000313" key="8">
    <source>
        <dbReference type="Proteomes" id="UP000005439"/>
    </source>
</evidence>
<evidence type="ECO:0000313" key="7">
    <source>
        <dbReference type="EMBL" id="AEW03665.1"/>
    </source>
</evidence>
<dbReference type="Gene3D" id="1.10.12.10">
    <property type="entry name" value="Lyase 2-enoyl-coa Hydratase, Chain A, domain 2"/>
    <property type="match status" value="1"/>
</dbReference>
<gene>
    <name evidence="7" type="ordered locus">Sulac_0092</name>
</gene>
<dbReference type="Proteomes" id="UP000005439">
    <property type="component" value="Chromosome"/>
</dbReference>
<evidence type="ECO:0000256" key="3">
    <source>
        <dbReference type="ARBA" id="ARBA00022946"/>
    </source>
</evidence>
<dbReference type="CDD" id="cd06558">
    <property type="entry name" value="crotonase-like"/>
    <property type="match status" value="1"/>
</dbReference>
<evidence type="ECO:0000256" key="1">
    <source>
        <dbReference type="ARBA" id="ARBA00005254"/>
    </source>
</evidence>
<name>G8TVM6_SULAD</name>
<evidence type="ECO:0000256" key="4">
    <source>
        <dbReference type="ARBA" id="ARBA00023098"/>
    </source>
</evidence>
<dbReference type="InterPro" id="IPR001753">
    <property type="entry name" value="Enoyl-CoA_hydra/iso"/>
</dbReference>
<keyword evidence="3" id="KW-0809">Transit peptide</keyword>
<evidence type="ECO:0000256" key="5">
    <source>
        <dbReference type="ARBA" id="ARBA00037410"/>
    </source>
</evidence>
<dbReference type="Gene3D" id="3.90.226.10">
    <property type="entry name" value="2-enoyl-CoA Hydratase, Chain A, domain 1"/>
    <property type="match status" value="1"/>
</dbReference>
<organism evidence="7 8">
    <name type="scientific">Sulfobacillus acidophilus (strain ATCC 700253 / DSM 10332 / NAL)</name>
    <dbReference type="NCBI Taxonomy" id="679936"/>
    <lineage>
        <taxon>Bacteria</taxon>
        <taxon>Bacillati</taxon>
        <taxon>Bacillota</taxon>
        <taxon>Clostridia</taxon>
        <taxon>Eubacteriales</taxon>
        <taxon>Clostridiales Family XVII. Incertae Sedis</taxon>
        <taxon>Sulfobacillus</taxon>
    </lineage>
</organism>
<dbReference type="AlphaFoldDB" id="G8TVM6"/>
<dbReference type="InterPro" id="IPR052377">
    <property type="entry name" value="Mitochondrial_ECH-domain"/>
</dbReference>
<dbReference type="InterPro" id="IPR014748">
    <property type="entry name" value="Enoyl-CoA_hydra_C"/>
</dbReference>
<dbReference type="Pfam" id="PF00378">
    <property type="entry name" value="ECH_1"/>
    <property type="match status" value="1"/>
</dbReference>
<keyword evidence="2" id="KW-0276">Fatty acid metabolism</keyword>
<dbReference type="InterPro" id="IPR029045">
    <property type="entry name" value="ClpP/crotonase-like_dom_sf"/>
</dbReference>
<accession>G8TVM6</accession>
<dbReference type="HOGENOM" id="CLU_009834_7_3_9"/>
<dbReference type="GO" id="GO:0006631">
    <property type="term" value="P:fatty acid metabolic process"/>
    <property type="evidence" value="ECO:0007669"/>
    <property type="project" value="UniProtKB-KW"/>
</dbReference>
<keyword evidence="8" id="KW-1185">Reference proteome</keyword>
<protein>
    <recommendedName>
        <fullName evidence="6">Enoyl-CoA hydratase domain-containing protein 3, mitochondrial</fullName>
    </recommendedName>
</protein>
<reference evidence="8" key="1">
    <citation type="submission" date="2011-12" db="EMBL/GenBank/DDBJ databases">
        <title>The complete genome of chromosome of Sulfobacillus acidophilus DSM 10332.</title>
        <authorList>
            <person name="Lucas S."/>
            <person name="Han J."/>
            <person name="Lapidus A."/>
            <person name="Bruce D."/>
            <person name="Goodwin L."/>
            <person name="Pitluck S."/>
            <person name="Peters L."/>
            <person name="Kyrpides N."/>
            <person name="Mavromatis K."/>
            <person name="Ivanova N."/>
            <person name="Mikhailova N."/>
            <person name="Chertkov O."/>
            <person name="Saunders E."/>
            <person name="Detter J.C."/>
            <person name="Tapia R."/>
            <person name="Han C."/>
            <person name="Land M."/>
            <person name="Hauser L."/>
            <person name="Markowitz V."/>
            <person name="Cheng J.-F."/>
            <person name="Hugenholtz P."/>
            <person name="Woyke T."/>
            <person name="Wu D."/>
            <person name="Pukall R."/>
            <person name="Gehrich-Schroeter G."/>
            <person name="Schneider S."/>
            <person name="Klenk H.-P."/>
            <person name="Eisen J.A."/>
        </authorList>
    </citation>
    <scope>NUCLEOTIDE SEQUENCE [LARGE SCALE GENOMIC DNA]</scope>
    <source>
        <strain evidence="8">ATCC 700253 / DSM 10332 / NAL</strain>
    </source>
</reference>
<dbReference type="GO" id="GO:0016836">
    <property type="term" value="F:hydro-lyase activity"/>
    <property type="evidence" value="ECO:0007669"/>
    <property type="project" value="TreeGrafter"/>
</dbReference>
<dbReference type="PATRIC" id="fig|679936.5.peg.99"/>
<proteinExistence type="inferred from homology"/>
<dbReference type="KEGG" id="sap:Sulac_0092"/>
<dbReference type="PANTHER" id="PTHR43602">
    <property type="match status" value="1"/>
</dbReference>
<evidence type="ECO:0000256" key="2">
    <source>
        <dbReference type="ARBA" id="ARBA00022832"/>
    </source>
</evidence>